<dbReference type="PIRSF" id="PIRSF005426">
    <property type="entry name" value="Frp"/>
    <property type="match status" value="1"/>
</dbReference>
<dbReference type="PANTHER" id="PTHR43425:SF3">
    <property type="entry name" value="NADPH-DEPENDENT OXIDOREDUCTASE"/>
    <property type="match status" value="1"/>
</dbReference>
<evidence type="ECO:0000256" key="2">
    <source>
        <dbReference type="ARBA" id="ARBA00022630"/>
    </source>
</evidence>
<dbReference type="Gene3D" id="3.40.109.10">
    <property type="entry name" value="NADH Oxidase"/>
    <property type="match status" value="1"/>
</dbReference>
<keyword evidence="8" id="KW-1185">Reference proteome</keyword>
<gene>
    <name evidence="7" type="ORF">DES38_102240</name>
</gene>
<dbReference type="SUPFAM" id="SSF55469">
    <property type="entry name" value="FMN-dependent nitroreductase-like"/>
    <property type="match status" value="1"/>
</dbReference>
<evidence type="ECO:0000256" key="5">
    <source>
        <dbReference type="PIRNR" id="PIRNR005426"/>
    </source>
</evidence>
<dbReference type="OrthoDB" id="9775805at2"/>
<protein>
    <submittedName>
        <fullName evidence="7">FMN reductase (NADPH)</fullName>
    </submittedName>
</protein>
<evidence type="ECO:0000313" key="8">
    <source>
        <dbReference type="Proteomes" id="UP000247922"/>
    </source>
</evidence>
<evidence type="ECO:0000313" key="7">
    <source>
        <dbReference type="EMBL" id="PXW92656.1"/>
    </source>
</evidence>
<evidence type="ECO:0000259" key="6">
    <source>
        <dbReference type="Pfam" id="PF00881"/>
    </source>
</evidence>
<dbReference type="NCBIfam" id="NF008033">
    <property type="entry name" value="PRK10765.1"/>
    <property type="match status" value="1"/>
</dbReference>
<keyword evidence="2 5" id="KW-0285">Flavoprotein</keyword>
<keyword evidence="5" id="KW-0521">NADP</keyword>
<dbReference type="GO" id="GO:0016491">
    <property type="term" value="F:oxidoreductase activity"/>
    <property type="evidence" value="ECO:0007669"/>
    <property type="project" value="UniProtKB-UniRule"/>
</dbReference>
<dbReference type="PANTHER" id="PTHR43425">
    <property type="entry name" value="OXYGEN-INSENSITIVE NADPH NITROREDUCTASE"/>
    <property type="match status" value="1"/>
</dbReference>
<dbReference type="RefSeq" id="WP_110250531.1">
    <property type="nucleotide sequence ID" value="NZ_QJJR01000002.1"/>
</dbReference>
<organism evidence="7 8">
    <name type="scientific">Streptohalobacillus salinus</name>
    <dbReference type="NCBI Taxonomy" id="621096"/>
    <lineage>
        <taxon>Bacteria</taxon>
        <taxon>Bacillati</taxon>
        <taxon>Bacillota</taxon>
        <taxon>Bacilli</taxon>
        <taxon>Bacillales</taxon>
        <taxon>Bacillaceae</taxon>
        <taxon>Streptohalobacillus</taxon>
    </lineage>
</organism>
<evidence type="ECO:0000256" key="1">
    <source>
        <dbReference type="ARBA" id="ARBA00008366"/>
    </source>
</evidence>
<dbReference type="InterPro" id="IPR016446">
    <property type="entry name" value="Flavin_OxRdtase_Frp"/>
</dbReference>
<dbReference type="Proteomes" id="UP000247922">
    <property type="component" value="Unassembled WGS sequence"/>
</dbReference>
<dbReference type="Pfam" id="PF00881">
    <property type="entry name" value="Nitroreductase"/>
    <property type="match status" value="1"/>
</dbReference>
<dbReference type="InterPro" id="IPR029479">
    <property type="entry name" value="Nitroreductase"/>
</dbReference>
<accession>A0A2V3WD33</accession>
<evidence type="ECO:0000256" key="3">
    <source>
        <dbReference type="ARBA" id="ARBA00022643"/>
    </source>
</evidence>
<feature type="domain" description="Nitroreductase" evidence="6">
    <location>
        <begin position="8"/>
        <end position="165"/>
    </location>
</feature>
<sequence length="248" mass="28562">MNETLTTILEHRSIRKFKDMPIEADQLDLIIDAARSASTSSYLMAYSMIGVTDPKKKEQLAAISNQPYIKDNGHFVLFLADYHRHMVTASREEKQVIATNVQSTEYFMIATVDATIAAQNMALAAESLGLGICYIGSIKRDMDLVNQLFDLPEHVIPLFGLAIGHPDERQEIKPKLPKRAVYFENSYPSDEEQFTYLQQFDSETEAYYQSRSTNTRSDRWTQQVIQNLHNKRNDRLTPFVKEKKFNNR</sequence>
<comment type="similarity">
    <text evidence="1 5">Belongs to the flavin oxidoreductase frp family.</text>
</comment>
<keyword evidence="4 5" id="KW-0560">Oxidoreductase</keyword>
<evidence type="ECO:0000256" key="4">
    <source>
        <dbReference type="ARBA" id="ARBA00023002"/>
    </source>
</evidence>
<dbReference type="AlphaFoldDB" id="A0A2V3WD33"/>
<reference evidence="7 8" key="1">
    <citation type="submission" date="2018-05" db="EMBL/GenBank/DDBJ databases">
        <title>Genomic Encyclopedia of Type Strains, Phase IV (KMG-IV): sequencing the most valuable type-strain genomes for metagenomic binning, comparative biology and taxonomic classification.</title>
        <authorList>
            <person name="Goeker M."/>
        </authorList>
    </citation>
    <scope>NUCLEOTIDE SEQUENCE [LARGE SCALE GENOMIC DNA]</scope>
    <source>
        <strain evidence="7 8">DSM 22440</strain>
    </source>
</reference>
<keyword evidence="3 5" id="KW-0288">FMN</keyword>
<dbReference type="InterPro" id="IPR000415">
    <property type="entry name" value="Nitroreductase-like"/>
</dbReference>
<proteinExistence type="inferred from homology"/>
<dbReference type="CDD" id="cd02146">
    <property type="entry name" value="NfsA-like"/>
    <property type="match status" value="1"/>
</dbReference>
<comment type="caution">
    <text evidence="7">The sequence shown here is derived from an EMBL/GenBank/DDBJ whole genome shotgun (WGS) entry which is preliminary data.</text>
</comment>
<dbReference type="EMBL" id="QJJR01000002">
    <property type="protein sequence ID" value="PXW92656.1"/>
    <property type="molecule type" value="Genomic_DNA"/>
</dbReference>
<name>A0A2V3WD33_9BACI</name>